<evidence type="ECO:0000313" key="2">
    <source>
        <dbReference type="EMBL" id="CAD6929417.1"/>
    </source>
</evidence>
<organism evidence="2 3">
    <name type="scientific">Tilletia laevis</name>
    <dbReference type="NCBI Taxonomy" id="157183"/>
    <lineage>
        <taxon>Eukaryota</taxon>
        <taxon>Fungi</taxon>
        <taxon>Dikarya</taxon>
        <taxon>Basidiomycota</taxon>
        <taxon>Ustilaginomycotina</taxon>
        <taxon>Exobasidiomycetes</taxon>
        <taxon>Tilletiales</taxon>
        <taxon>Tilletiaceae</taxon>
        <taxon>Tilletia</taxon>
    </lineage>
</organism>
<accession>A0A9N8LY00</accession>
<dbReference type="Proteomes" id="UP000836404">
    <property type="component" value="Unassembled WGS sequence"/>
</dbReference>
<reference evidence="2 3" key="1">
    <citation type="submission" date="2020-10" db="EMBL/GenBank/DDBJ databases">
        <authorList>
            <person name="Sedaghatjoo S."/>
        </authorList>
    </citation>
    <scope>NUCLEOTIDE SEQUENCE [LARGE SCALE GENOMIC DNA]</scope>
    <source>
        <strain evidence="2 3">LLFL</strain>
    </source>
</reference>
<proteinExistence type="predicted"/>
<evidence type="ECO:0000313" key="3">
    <source>
        <dbReference type="Proteomes" id="UP000836404"/>
    </source>
</evidence>
<evidence type="ECO:0000256" key="1">
    <source>
        <dbReference type="SAM" id="MobiDB-lite"/>
    </source>
</evidence>
<name>A0A9N8LY00_9BASI</name>
<comment type="caution">
    <text evidence="2">The sequence shown here is derived from an EMBL/GenBank/DDBJ whole genome shotgun (WGS) entry which is preliminary data.</text>
</comment>
<dbReference type="AlphaFoldDB" id="A0A9N8LY00"/>
<feature type="compositionally biased region" description="Polar residues" evidence="1">
    <location>
        <begin position="136"/>
        <end position="149"/>
    </location>
</feature>
<sequence length="171" mass="18302">MKLLRVAIPSDVLDVDDHFHFHQFPKPEQQAYSSVQSEYLTGLQVLQTGFGRSSGAAHSERQYMTRALCTRHPRRPLRSRPQAAASVRKANSNANVIWTTTQFGSASDAAGTVGSIAPAPAPASADTCAAVGTSKPLNTPTDLNTTHTETLGGPPLADEVATIDVHLRRTD</sequence>
<feature type="region of interest" description="Disordered" evidence="1">
    <location>
        <begin position="136"/>
        <end position="156"/>
    </location>
</feature>
<protein>
    <submittedName>
        <fullName evidence="2">Uncharacterized protein</fullName>
    </submittedName>
</protein>
<gene>
    <name evidence="2" type="ORF">JKILLFL_G3885</name>
</gene>
<dbReference type="EMBL" id="CAJHJF010002734">
    <property type="protein sequence ID" value="CAD6929417.1"/>
    <property type="molecule type" value="Genomic_DNA"/>
</dbReference>
<keyword evidence="3" id="KW-1185">Reference proteome</keyword>